<accession>A0ABQ6PW41</accession>
<name>A0ABQ6PW41_9BACT</name>
<proteinExistence type="predicted"/>
<dbReference type="Pfam" id="PF26115">
    <property type="entry name" value="PDDEXK_GAPS4"/>
    <property type="match status" value="1"/>
</dbReference>
<gene>
    <name evidence="2" type="ORF">Ataiwa_04520</name>
</gene>
<dbReference type="RefSeq" id="WP_338226995.1">
    <property type="nucleotide sequence ID" value="NZ_BTPE01000002.1"/>
</dbReference>
<dbReference type="Proteomes" id="UP001307705">
    <property type="component" value="Unassembled WGS sequence"/>
</dbReference>
<dbReference type="InterPro" id="IPR058873">
    <property type="entry name" value="PDDEXK_GAPS4"/>
</dbReference>
<sequence length="302" mass="34974">MGEFSKRIGDVGEDIVKDFLALIGWINPVRNFDIPSIDPEKHEKDSHGIDAYFHYKSPTISKTLENILISIKYSKDKYPNAPVEKFKSHYRDLGMAIESFKKSELRAKNINSRSDIEAVFDRGIIFWLNNVDDDSFDLLERLSKLEAPKDFNHDGIFLIDNKKIEFFFNAIEFVKRKFPGKEIDFTYFSTGLNNDNETPKNGSVMPIQYLGSNILPIRVQTENERNTLILISRENFEEEELIKLIGLAKNITANYQSNTIIAFPDYNRLQHEQLVDNAKLIVEESSFTKTLTVENFNPNFRN</sequence>
<feature type="domain" description="GAPS4 PD-(D/E)XK nuclease" evidence="1">
    <location>
        <begin position="1"/>
        <end position="163"/>
    </location>
</feature>
<evidence type="ECO:0000313" key="2">
    <source>
        <dbReference type="EMBL" id="GMQ32180.1"/>
    </source>
</evidence>
<dbReference type="EMBL" id="BTPE01000002">
    <property type="protein sequence ID" value="GMQ32180.1"/>
    <property type="molecule type" value="Genomic_DNA"/>
</dbReference>
<protein>
    <recommendedName>
        <fullName evidence="1">GAPS4 PD-(D/E)XK nuclease domain-containing protein</fullName>
    </recommendedName>
</protein>
<reference evidence="2 3" key="1">
    <citation type="submission" date="2023-08" db="EMBL/GenBank/DDBJ databases">
        <title>Draft genome sequence of Algoriphagus taiwanensis.</title>
        <authorList>
            <person name="Takatani N."/>
            <person name="Hosokawa M."/>
            <person name="Sawabe T."/>
        </authorList>
    </citation>
    <scope>NUCLEOTIDE SEQUENCE [LARGE SCALE GENOMIC DNA]</scope>
    <source>
        <strain evidence="2 3">JCM 19755</strain>
    </source>
</reference>
<keyword evidence="3" id="KW-1185">Reference proteome</keyword>
<comment type="caution">
    <text evidence="2">The sequence shown here is derived from an EMBL/GenBank/DDBJ whole genome shotgun (WGS) entry which is preliminary data.</text>
</comment>
<organism evidence="2 3">
    <name type="scientific">Algoriphagus taiwanensis</name>
    <dbReference type="NCBI Taxonomy" id="1445656"/>
    <lineage>
        <taxon>Bacteria</taxon>
        <taxon>Pseudomonadati</taxon>
        <taxon>Bacteroidota</taxon>
        <taxon>Cytophagia</taxon>
        <taxon>Cytophagales</taxon>
        <taxon>Cyclobacteriaceae</taxon>
        <taxon>Algoriphagus</taxon>
    </lineage>
</organism>
<evidence type="ECO:0000313" key="3">
    <source>
        <dbReference type="Proteomes" id="UP001307705"/>
    </source>
</evidence>
<evidence type="ECO:0000259" key="1">
    <source>
        <dbReference type="Pfam" id="PF26115"/>
    </source>
</evidence>